<keyword evidence="1" id="KW-1133">Transmembrane helix</keyword>
<sequence>MQETNPPKISCPKCGSDQFHSDKKGFSAGKAIGGALLTGGIGLAAGAIGSNKIIITCLNCGNQYKPGDKKVEHKSFTPTPQKTIKDLVPEITDQEIKKSEVPTAIGCFILFIIVVAVAISLFGK</sequence>
<dbReference type="EMBL" id="JBHSCZ010000001">
    <property type="protein sequence ID" value="MFC4261901.1"/>
    <property type="molecule type" value="Genomic_DNA"/>
</dbReference>
<keyword evidence="1" id="KW-0812">Transmembrane</keyword>
<gene>
    <name evidence="2" type="ORF">ACFOWM_03360</name>
</gene>
<keyword evidence="3" id="KW-1185">Reference proteome</keyword>
<feature type="transmembrane region" description="Helical" evidence="1">
    <location>
        <begin position="104"/>
        <end position="123"/>
    </location>
</feature>
<proteinExistence type="predicted"/>
<dbReference type="Proteomes" id="UP001595907">
    <property type="component" value="Unassembled WGS sequence"/>
</dbReference>
<accession>A0ABV8QNW3</accession>
<comment type="caution">
    <text evidence="2">The sequence shown here is derived from an EMBL/GenBank/DDBJ whole genome shotgun (WGS) entry which is preliminary data.</text>
</comment>
<reference evidence="3" key="1">
    <citation type="journal article" date="2019" name="Int. J. Syst. Evol. Microbiol.">
        <title>The Global Catalogue of Microorganisms (GCM) 10K type strain sequencing project: providing services to taxonomists for standard genome sequencing and annotation.</title>
        <authorList>
            <consortium name="The Broad Institute Genomics Platform"/>
            <consortium name="The Broad Institute Genome Sequencing Center for Infectious Disease"/>
            <person name="Wu L."/>
            <person name="Ma J."/>
        </authorList>
    </citation>
    <scope>NUCLEOTIDE SEQUENCE [LARGE SCALE GENOMIC DNA]</scope>
    <source>
        <strain evidence="3">CECT 8289</strain>
    </source>
</reference>
<evidence type="ECO:0000313" key="2">
    <source>
        <dbReference type="EMBL" id="MFC4261901.1"/>
    </source>
</evidence>
<dbReference type="RefSeq" id="WP_379707038.1">
    <property type="nucleotide sequence ID" value="NZ_JBHSCZ010000001.1"/>
</dbReference>
<keyword evidence="1" id="KW-0472">Membrane</keyword>
<organism evidence="2 3">
    <name type="scientific">Ferruginibacter yonginensis</name>
    <dbReference type="NCBI Taxonomy" id="1310416"/>
    <lineage>
        <taxon>Bacteria</taxon>
        <taxon>Pseudomonadati</taxon>
        <taxon>Bacteroidota</taxon>
        <taxon>Chitinophagia</taxon>
        <taxon>Chitinophagales</taxon>
        <taxon>Chitinophagaceae</taxon>
        <taxon>Ferruginibacter</taxon>
    </lineage>
</organism>
<protein>
    <recommendedName>
        <fullName evidence="4">LITAF domain-containing protein</fullName>
    </recommendedName>
</protein>
<evidence type="ECO:0000313" key="3">
    <source>
        <dbReference type="Proteomes" id="UP001595907"/>
    </source>
</evidence>
<evidence type="ECO:0000256" key="1">
    <source>
        <dbReference type="SAM" id="Phobius"/>
    </source>
</evidence>
<evidence type="ECO:0008006" key="4">
    <source>
        <dbReference type="Google" id="ProtNLM"/>
    </source>
</evidence>
<name>A0ABV8QNW3_9BACT</name>